<accession>A0A484ICD9</accession>
<keyword evidence="3" id="KW-1185">Reference proteome</keyword>
<evidence type="ECO:0000259" key="1">
    <source>
        <dbReference type="PROSITE" id="PS50157"/>
    </source>
</evidence>
<evidence type="ECO:0000313" key="3">
    <source>
        <dbReference type="Proteomes" id="UP000294299"/>
    </source>
</evidence>
<dbReference type="KEGG" id="nfn:NFRAN_0360"/>
<feature type="domain" description="C2H2-type" evidence="1">
    <location>
        <begin position="119"/>
        <end position="141"/>
    </location>
</feature>
<organism evidence="2 3">
    <name type="scientific">Candidatus Nitrosocosmicus franklandianus</name>
    <dbReference type="NCBI Taxonomy" id="1798806"/>
    <lineage>
        <taxon>Archaea</taxon>
        <taxon>Nitrososphaerota</taxon>
        <taxon>Nitrososphaeria</taxon>
        <taxon>Nitrososphaerales</taxon>
        <taxon>Nitrososphaeraceae</taxon>
        <taxon>Candidatus Nitrosocosmicus</taxon>
    </lineage>
</organism>
<evidence type="ECO:0000313" key="2">
    <source>
        <dbReference type="EMBL" id="VFJ12681.1"/>
    </source>
</evidence>
<dbReference type="PROSITE" id="PS00028">
    <property type="entry name" value="ZINC_FINGER_C2H2_1"/>
    <property type="match status" value="1"/>
</dbReference>
<dbReference type="EMBL" id="LR216287">
    <property type="protein sequence ID" value="VFJ12681.1"/>
    <property type="molecule type" value="Genomic_DNA"/>
</dbReference>
<proteinExistence type="predicted"/>
<dbReference type="PROSITE" id="PS50157">
    <property type="entry name" value="ZINC_FINGER_C2H2_2"/>
    <property type="match status" value="1"/>
</dbReference>
<gene>
    <name evidence="2" type="ORF">NFRAN_0360</name>
</gene>
<dbReference type="AlphaFoldDB" id="A0A484ICD9"/>
<reference evidence="2 3" key="1">
    <citation type="submission" date="2019-02" db="EMBL/GenBank/DDBJ databases">
        <authorList>
            <person name="Lehtovirta-Morley E L."/>
        </authorList>
    </citation>
    <scope>NUCLEOTIDE SEQUENCE [LARGE SCALE GENOMIC DNA]</scope>
    <source>
        <strain evidence="2">NFRAN1</strain>
    </source>
</reference>
<protein>
    <recommendedName>
        <fullName evidence="1">C2H2-type domain-containing protein</fullName>
    </recommendedName>
</protein>
<dbReference type="Proteomes" id="UP000294299">
    <property type="component" value="Chromosome NFRAN"/>
</dbReference>
<sequence>MLAIFVNLETVDPSLILKIVKEIESELIADGNKEKNYLRLVYFESPLELENSNLKDDNSQTIRGIELNEYNTQIDKVKQKIKDILIKNHISKYIVRNDPINQNTLFIVKRSTLNLTDEVHCRHCGMEFEDEIQLGNHLRIHYMI</sequence>
<dbReference type="InterPro" id="IPR013087">
    <property type="entry name" value="Znf_C2H2_type"/>
</dbReference>
<name>A0A484ICD9_9ARCH</name>